<evidence type="ECO:0000313" key="1">
    <source>
        <dbReference type="EMBL" id="SMF38389.1"/>
    </source>
</evidence>
<dbReference type="Proteomes" id="UP000192907">
    <property type="component" value="Unassembled WGS sequence"/>
</dbReference>
<name>A0A1Y6C0R0_9BACT</name>
<reference evidence="2" key="1">
    <citation type="submission" date="2017-04" db="EMBL/GenBank/DDBJ databases">
        <authorList>
            <person name="Varghese N."/>
            <person name="Submissions S."/>
        </authorList>
    </citation>
    <scope>NUCLEOTIDE SEQUENCE [LARGE SCALE GENOMIC DNA]</scope>
    <source>
        <strain evidence="2">RKEM611</strain>
    </source>
</reference>
<dbReference type="PROSITE" id="PS51257">
    <property type="entry name" value="PROKAR_LIPOPROTEIN"/>
    <property type="match status" value="1"/>
</dbReference>
<organism evidence="1 2">
    <name type="scientific">Pseudobacteriovorax antillogorgiicola</name>
    <dbReference type="NCBI Taxonomy" id="1513793"/>
    <lineage>
        <taxon>Bacteria</taxon>
        <taxon>Pseudomonadati</taxon>
        <taxon>Bdellovibrionota</taxon>
        <taxon>Oligoflexia</taxon>
        <taxon>Oligoflexales</taxon>
        <taxon>Pseudobacteriovoracaceae</taxon>
        <taxon>Pseudobacteriovorax</taxon>
    </lineage>
</organism>
<proteinExistence type="predicted"/>
<evidence type="ECO:0000313" key="2">
    <source>
        <dbReference type="Proteomes" id="UP000192907"/>
    </source>
</evidence>
<dbReference type="RefSeq" id="WP_132319981.1">
    <property type="nucleotide sequence ID" value="NZ_FWZT01000011.1"/>
</dbReference>
<sequence>MKKVTDTVFLLGLLSSCQSDFSNSYNSDEILCGKLNQRAIYVESEAGDRLGKGDFDITLDDLSISKGATLAVNPKGCIQLESNTVVQLFINDRGRSQGITIEANPALKSPDLQKTTLSPFGDGGYDFWQTCGFLTKQPNTQYIKVNYSKESPIDYGKLTVRIDDKTYKDISPKGCIGYTTEDREIEIISDDGLVARFETKDLENYDLAKVPLCAPTATPLVNSLKCETTSEEITPSYERFRVLLGSCARISAETRKSASCTEYFSAPSKFTDPSTALCGSRDSEIVVEWRTGPCEKKIESLDISEGCGVIEEISRIDYSYFEQLQRPRICSLTNSNHTAFTSKSSTREKECWANERVWENDSCTEALDAKVARIGSCYEVFGDSQVLSCTEYEITDTSLARHLMGLEFTCTRNNRGLWSNEACLDIFPLDQNAFLDKGCRASRSRAQVKTIRWQYARRFQPINDIADEDLPVCNY</sequence>
<dbReference type="EMBL" id="FWZT01000011">
    <property type="protein sequence ID" value="SMF38389.1"/>
    <property type="molecule type" value="Genomic_DNA"/>
</dbReference>
<dbReference type="STRING" id="1513793.SAMN06296036_111157"/>
<dbReference type="AlphaFoldDB" id="A0A1Y6C0R0"/>
<gene>
    <name evidence="1" type="ORF">SAMN06296036_111157</name>
</gene>
<accession>A0A1Y6C0R0</accession>
<keyword evidence="2" id="KW-1185">Reference proteome</keyword>
<protein>
    <submittedName>
        <fullName evidence="1">Uncharacterized protein</fullName>
    </submittedName>
</protein>